<comment type="similarity">
    <text evidence="2">Belongs to the acetate uptake transporter (AceTr) (TC 2.A.96) family.</text>
</comment>
<evidence type="ECO:0000256" key="6">
    <source>
        <dbReference type="SAM" id="Phobius"/>
    </source>
</evidence>
<dbReference type="InterPro" id="IPR000791">
    <property type="entry name" value="Gpr1/Fun34/SatP-like"/>
</dbReference>
<dbReference type="NCBIfam" id="NF038013">
    <property type="entry name" value="AceTr_1"/>
    <property type="match status" value="1"/>
</dbReference>
<keyword evidence="3 6" id="KW-0812">Transmembrane</keyword>
<evidence type="ECO:0000256" key="3">
    <source>
        <dbReference type="ARBA" id="ARBA00022692"/>
    </source>
</evidence>
<dbReference type="Proteomes" id="UP001595453">
    <property type="component" value="Unassembled WGS sequence"/>
</dbReference>
<organism evidence="7 8">
    <name type="scientific">Pseudoalteromonas fenneropenaei</name>
    <dbReference type="NCBI Taxonomy" id="1737459"/>
    <lineage>
        <taxon>Bacteria</taxon>
        <taxon>Pseudomonadati</taxon>
        <taxon>Pseudomonadota</taxon>
        <taxon>Gammaproteobacteria</taxon>
        <taxon>Alteromonadales</taxon>
        <taxon>Pseudoalteromonadaceae</taxon>
        <taxon>Pseudoalteromonas</taxon>
    </lineage>
</organism>
<dbReference type="PANTHER" id="PTHR30178:SF3">
    <property type="entry name" value="SUCCINATE-ACETATE_PROTON SYMPORTER SATP"/>
    <property type="match status" value="1"/>
</dbReference>
<name>A0ABV7CK22_9GAMM</name>
<evidence type="ECO:0000256" key="4">
    <source>
        <dbReference type="ARBA" id="ARBA00022989"/>
    </source>
</evidence>
<evidence type="ECO:0000313" key="8">
    <source>
        <dbReference type="Proteomes" id="UP001595453"/>
    </source>
</evidence>
<comment type="caution">
    <text evidence="7">The sequence shown here is derived from an EMBL/GenBank/DDBJ whole genome shotgun (WGS) entry which is preliminary data.</text>
</comment>
<evidence type="ECO:0000313" key="7">
    <source>
        <dbReference type="EMBL" id="MFC3032881.1"/>
    </source>
</evidence>
<feature type="transmembrane region" description="Helical" evidence="6">
    <location>
        <begin position="130"/>
        <end position="148"/>
    </location>
</feature>
<dbReference type="PANTHER" id="PTHR30178">
    <property type="entry name" value="INNER MEMBRANE PROTEIN YAAH"/>
    <property type="match status" value="1"/>
</dbReference>
<gene>
    <name evidence="7" type="ORF">ACFOEE_10150</name>
</gene>
<feature type="transmembrane region" description="Helical" evidence="6">
    <location>
        <begin position="73"/>
        <end position="91"/>
    </location>
</feature>
<comment type="subcellular location">
    <subcellularLocation>
        <location evidence="1">Membrane</location>
        <topology evidence="1">Multi-pass membrane protein</topology>
    </subcellularLocation>
</comment>
<dbReference type="InterPro" id="IPR047623">
    <property type="entry name" value="SatP"/>
</dbReference>
<dbReference type="RefSeq" id="WP_377123809.1">
    <property type="nucleotide sequence ID" value="NZ_JBHRSD010000015.1"/>
</dbReference>
<evidence type="ECO:0000256" key="1">
    <source>
        <dbReference type="ARBA" id="ARBA00004141"/>
    </source>
</evidence>
<dbReference type="Pfam" id="PF01184">
    <property type="entry name" value="Gpr1_Fun34_YaaH"/>
    <property type="match status" value="1"/>
</dbReference>
<proteinExistence type="inferred from homology"/>
<reference evidence="8" key="1">
    <citation type="journal article" date="2019" name="Int. J. Syst. Evol. Microbiol.">
        <title>The Global Catalogue of Microorganisms (GCM) 10K type strain sequencing project: providing services to taxonomists for standard genome sequencing and annotation.</title>
        <authorList>
            <consortium name="The Broad Institute Genomics Platform"/>
            <consortium name="The Broad Institute Genome Sequencing Center for Infectious Disease"/>
            <person name="Wu L."/>
            <person name="Ma J."/>
        </authorList>
    </citation>
    <scope>NUCLEOTIDE SEQUENCE [LARGE SCALE GENOMIC DNA]</scope>
    <source>
        <strain evidence="8">KCTC 42730</strain>
    </source>
</reference>
<evidence type="ECO:0000256" key="5">
    <source>
        <dbReference type="ARBA" id="ARBA00023136"/>
    </source>
</evidence>
<sequence length="188" mass="19795">MSQHTLPQHALNPVPFGLFGFALNSILFAGSNLGLYSFNSTLFAAALLLGGLAQGIAARYCAKQGDTFGLTSFGGYALYWWSLLLVINVPLLNPNWLPDNNAIAAYNGVWAVFTMQLGWLARKLSISDQIIFACLAVIYLALTAHAVTAISGCLILAGIAGAVAGVTGLVAAQQLLAKSLQKKVLPSQ</sequence>
<dbReference type="EMBL" id="JBHRSD010000015">
    <property type="protein sequence ID" value="MFC3032881.1"/>
    <property type="molecule type" value="Genomic_DNA"/>
</dbReference>
<dbReference type="InterPro" id="IPR047622">
    <property type="entry name" value="GPR1_FUN34_YAAH"/>
</dbReference>
<keyword evidence="8" id="KW-1185">Reference proteome</keyword>
<keyword evidence="4 6" id="KW-1133">Transmembrane helix</keyword>
<protein>
    <submittedName>
        <fullName evidence="7">Acetate uptake transporter</fullName>
    </submittedName>
</protein>
<dbReference type="PROSITE" id="PS01114">
    <property type="entry name" value="GPR1_FUN34_YAAH"/>
    <property type="match status" value="1"/>
</dbReference>
<feature type="transmembrane region" description="Helical" evidence="6">
    <location>
        <begin position="12"/>
        <end position="30"/>
    </location>
</feature>
<feature type="transmembrane region" description="Helical" evidence="6">
    <location>
        <begin position="154"/>
        <end position="172"/>
    </location>
</feature>
<evidence type="ECO:0000256" key="2">
    <source>
        <dbReference type="ARBA" id="ARBA00005587"/>
    </source>
</evidence>
<accession>A0ABV7CK22</accession>
<keyword evidence="5 6" id="KW-0472">Membrane</keyword>
<feature type="transmembrane region" description="Helical" evidence="6">
    <location>
        <begin position="42"/>
        <end position="61"/>
    </location>
</feature>
<feature type="transmembrane region" description="Helical" evidence="6">
    <location>
        <begin position="103"/>
        <end position="121"/>
    </location>
</feature>